<comment type="caution">
    <text evidence="2">The sequence shown here is derived from an EMBL/GenBank/DDBJ whole genome shotgun (WGS) entry which is preliminary data.</text>
</comment>
<dbReference type="AlphaFoldDB" id="A0A842HBG3"/>
<keyword evidence="3" id="KW-1185">Reference proteome</keyword>
<name>A0A842HBG3_9BACT</name>
<protein>
    <submittedName>
        <fullName evidence="2">Uncharacterized protein</fullName>
    </submittedName>
</protein>
<feature type="signal peptide" evidence="1">
    <location>
        <begin position="1"/>
        <end position="18"/>
    </location>
</feature>
<dbReference type="InterPro" id="IPR018247">
    <property type="entry name" value="EF_Hand_1_Ca_BS"/>
</dbReference>
<evidence type="ECO:0000256" key="1">
    <source>
        <dbReference type="SAM" id="SignalP"/>
    </source>
</evidence>
<dbReference type="RefSeq" id="WP_185673972.1">
    <property type="nucleotide sequence ID" value="NZ_JACHVB010000012.1"/>
</dbReference>
<feature type="chain" id="PRO_5032536390" evidence="1">
    <location>
        <begin position="19"/>
        <end position="458"/>
    </location>
</feature>
<organism evidence="2 3">
    <name type="scientific">Ruficoccus amylovorans</name>
    <dbReference type="NCBI Taxonomy" id="1804625"/>
    <lineage>
        <taxon>Bacteria</taxon>
        <taxon>Pseudomonadati</taxon>
        <taxon>Verrucomicrobiota</taxon>
        <taxon>Opitutia</taxon>
        <taxon>Puniceicoccales</taxon>
        <taxon>Cerasicoccaceae</taxon>
        <taxon>Ruficoccus</taxon>
    </lineage>
</organism>
<proteinExistence type="predicted"/>
<accession>A0A842HBG3</accession>
<keyword evidence="1" id="KW-0732">Signal</keyword>
<dbReference type="PROSITE" id="PS00018">
    <property type="entry name" value="EF_HAND_1"/>
    <property type="match status" value="1"/>
</dbReference>
<sequence>MLVSALCLLALMSPLLHGGDYSRGKYDPDNAYDAPIPGWVGPAGEGGVPLPDEYGNPTVNIGNYINPVFVGWAYYYDEEGTIYPGVAYEPSVEGYYWPWSEPVMAEGPLFPYINDVCSLGGYAPGQDTAEVEPGYITLYFRKPVRDVPGADLVVFENAIFSESELGEDGGDPGEGIGGVFAELAYVEVSSDGVHFARFPSVSLTEAAYGPNGSLDPTNVYNLAGKHVNNQGECWGTPFDLASLRQEDLTYLDDEDIERQVDINNIRYIRIVDIPGDGSRLDSLGNSIYDPYPTNIYNEGTGGFDLDAIGVIGQERGFYDWSGTTAMNPLDDDDGDGVVNLLEYAFDMNPAAPDAGNLPRMQLVDGKPQLSFRRDVRNSDITYVLEATDSLSPVAWYEVARVEAFSDPVVSLPGLEATTSAESRHTQATLGVWQTVSFTDLSADTTRFYRVRIDWVDAQ</sequence>
<evidence type="ECO:0000313" key="2">
    <source>
        <dbReference type="EMBL" id="MBC2592967.1"/>
    </source>
</evidence>
<evidence type="ECO:0000313" key="3">
    <source>
        <dbReference type="Proteomes" id="UP000546464"/>
    </source>
</evidence>
<dbReference type="EMBL" id="JACHVB010000012">
    <property type="protein sequence ID" value="MBC2592967.1"/>
    <property type="molecule type" value="Genomic_DNA"/>
</dbReference>
<reference evidence="2 3" key="1">
    <citation type="submission" date="2020-07" db="EMBL/GenBank/DDBJ databases">
        <authorList>
            <person name="Feng X."/>
        </authorList>
    </citation>
    <scope>NUCLEOTIDE SEQUENCE [LARGE SCALE GENOMIC DNA]</scope>
    <source>
        <strain evidence="2 3">JCM31066</strain>
    </source>
</reference>
<dbReference type="Proteomes" id="UP000546464">
    <property type="component" value="Unassembled WGS sequence"/>
</dbReference>
<gene>
    <name evidence="2" type="ORF">H5P28_01715</name>
</gene>